<feature type="compositionally biased region" description="Low complexity" evidence="6">
    <location>
        <begin position="297"/>
        <end position="325"/>
    </location>
</feature>
<dbReference type="InterPro" id="IPR001509">
    <property type="entry name" value="Epimerase_deHydtase"/>
</dbReference>
<evidence type="ECO:0000313" key="9">
    <source>
        <dbReference type="Proteomes" id="UP000324897"/>
    </source>
</evidence>
<dbReference type="InterPro" id="IPR003690">
    <property type="entry name" value="MTERF"/>
</dbReference>
<accession>A0A5J9T2L6</accession>
<protein>
    <recommendedName>
        <fullName evidence="7">UVR domain-containing protein</fullName>
    </recommendedName>
</protein>
<dbReference type="Gene3D" id="3.40.50.720">
    <property type="entry name" value="NAD(P)-binding Rossmann-like Domain"/>
    <property type="match status" value="1"/>
</dbReference>
<dbReference type="GO" id="GO:0016491">
    <property type="term" value="F:oxidoreductase activity"/>
    <property type="evidence" value="ECO:0007669"/>
    <property type="project" value="UniProtKB-KW"/>
</dbReference>
<organism evidence="8 9">
    <name type="scientific">Eragrostis curvula</name>
    <name type="common">weeping love grass</name>
    <dbReference type="NCBI Taxonomy" id="38414"/>
    <lineage>
        <taxon>Eukaryota</taxon>
        <taxon>Viridiplantae</taxon>
        <taxon>Streptophyta</taxon>
        <taxon>Embryophyta</taxon>
        <taxon>Tracheophyta</taxon>
        <taxon>Spermatophyta</taxon>
        <taxon>Magnoliopsida</taxon>
        <taxon>Liliopsida</taxon>
        <taxon>Poales</taxon>
        <taxon>Poaceae</taxon>
        <taxon>PACMAD clade</taxon>
        <taxon>Chloridoideae</taxon>
        <taxon>Eragrostideae</taxon>
        <taxon>Eragrostidinae</taxon>
        <taxon>Eragrostis</taxon>
    </lineage>
</organism>
<feature type="non-terminal residue" evidence="8">
    <location>
        <position position="1"/>
    </location>
</feature>
<feature type="domain" description="UVR" evidence="7">
    <location>
        <begin position="487"/>
        <end position="522"/>
    </location>
</feature>
<feature type="compositionally biased region" description="Low complexity" evidence="6">
    <location>
        <begin position="273"/>
        <end position="290"/>
    </location>
</feature>
<keyword evidence="5" id="KW-0175">Coiled coil</keyword>
<feature type="coiled-coil region" evidence="5">
    <location>
        <begin position="781"/>
        <end position="815"/>
    </location>
</feature>
<keyword evidence="2" id="KW-0804">Transcription</keyword>
<evidence type="ECO:0000256" key="5">
    <source>
        <dbReference type="SAM" id="Coils"/>
    </source>
</evidence>
<feature type="region of interest" description="Disordered" evidence="6">
    <location>
        <begin position="173"/>
        <end position="363"/>
    </location>
</feature>
<dbReference type="SMART" id="SM00733">
    <property type="entry name" value="Mterf"/>
    <property type="match status" value="7"/>
</dbReference>
<dbReference type="CDD" id="cd08958">
    <property type="entry name" value="FR_SDR_e"/>
    <property type="match status" value="1"/>
</dbReference>
<comment type="caution">
    <text evidence="8">The sequence shown here is derived from an EMBL/GenBank/DDBJ whole genome shotgun (WGS) entry which is preliminary data.</text>
</comment>
<comment type="similarity">
    <text evidence="1">Belongs to the mTERF family.</text>
</comment>
<feature type="compositionally biased region" description="Pro residues" evidence="6">
    <location>
        <begin position="235"/>
        <end position="247"/>
    </location>
</feature>
<keyword evidence="9" id="KW-1185">Reference proteome</keyword>
<dbReference type="Proteomes" id="UP000324897">
    <property type="component" value="Unassembled WGS sequence"/>
</dbReference>
<dbReference type="PROSITE" id="PS50151">
    <property type="entry name" value="UVR"/>
    <property type="match status" value="1"/>
</dbReference>
<reference evidence="8 9" key="1">
    <citation type="journal article" date="2019" name="Sci. Rep.">
        <title>A high-quality genome of Eragrostis curvula grass provides insights into Poaceae evolution and supports new strategies to enhance forage quality.</title>
        <authorList>
            <person name="Carballo J."/>
            <person name="Santos B.A.C.M."/>
            <person name="Zappacosta D."/>
            <person name="Garbus I."/>
            <person name="Selva J.P."/>
            <person name="Gallo C.A."/>
            <person name="Diaz A."/>
            <person name="Albertini E."/>
            <person name="Caccamo M."/>
            <person name="Echenique V."/>
        </authorList>
    </citation>
    <scope>NUCLEOTIDE SEQUENCE [LARGE SCALE GENOMIC DNA]</scope>
    <source>
        <strain evidence="9">cv. Victoria</strain>
        <tissue evidence="8">Leaf</tissue>
    </source>
</reference>
<feature type="coiled-coil region" evidence="5">
    <location>
        <begin position="849"/>
        <end position="876"/>
    </location>
</feature>
<proteinExistence type="inferred from homology"/>
<gene>
    <name evidence="8" type="ORF">EJB05_48300</name>
</gene>
<dbReference type="FunFam" id="3.40.50.720:FF:000085">
    <property type="entry name" value="Dihydroflavonol reductase"/>
    <property type="match status" value="1"/>
</dbReference>
<dbReference type="PANTHER" id="PTHR38394">
    <property type="entry name" value="NEUROFILAMENT LIGHT PROTEIN"/>
    <property type="match status" value="1"/>
</dbReference>
<feature type="coiled-coil region" evidence="5">
    <location>
        <begin position="903"/>
        <end position="949"/>
    </location>
</feature>
<feature type="region of interest" description="Disordered" evidence="6">
    <location>
        <begin position="110"/>
        <end position="161"/>
    </location>
</feature>
<keyword evidence="2" id="KW-0806">Transcription termination</keyword>
<evidence type="ECO:0000256" key="6">
    <source>
        <dbReference type="SAM" id="MobiDB-lite"/>
    </source>
</evidence>
<feature type="compositionally biased region" description="Low complexity" evidence="6">
    <location>
        <begin position="215"/>
        <end position="234"/>
    </location>
</feature>
<feature type="compositionally biased region" description="Low complexity" evidence="6">
    <location>
        <begin position="175"/>
        <end position="186"/>
    </location>
</feature>
<evidence type="ECO:0000313" key="8">
    <source>
        <dbReference type="EMBL" id="TVU05148.1"/>
    </source>
</evidence>
<dbReference type="GO" id="GO:0006353">
    <property type="term" value="P:DNA-templated transcription termination"/>
    <property type="evidence" value="ECO:0007669"/>
    <property type="project" value="UniProtKB-KW"/>
</dbReference>
<feature type="compositionally biased region" description="Low complexity" evidence="6">
    <location>
        <begin position="137"/>
        <end position="153"/>
    </location>
</feature>
<keyword evidence="3" id="KW-0809">Transit peptide</keyword>
<name>A0A5J9T2L6_9POAL</name>
<dbReference type="EMBL" id="RWGY01000051">
    <property type="protein sequence ID" value="TVU05148.1"/>
    <property type="molecule type" value="Genomic_DNA"/>
</dbReference>
<dbReference type="SUPFAM" id="SSF51735">
    <property type="entry name" value="NAD(P)-binding Rossmann-fold domains"/>
    <property type="match status" value="1"/>
</dbReference>
<evidence type="ECO:0000256" key="3">
    <source>
        <dbReference type="ARBA" id="ARBA00022946"/>
    </source>
</evidence>
<dbReference type="Pfam" id="PF02151">
    <property type="entry name" value="UVR"/>
    <property type="match status" value="1"/>
</dbReference>
<dbReference type="Gramene" id="TVU05148">
    <property type="protein sequence ID" value="TVU05148"/>
    <property type="gene ID" value="EJB05_48300"/>
</dbReference>
<keyword evidence="4" id="KW-0560">Oxidoreductase</keyword>
<dbReference type="PANTHER" id="PTHR38394:SF1">
    <property type="entry name" value="NEUROFILAMENT LIGHT PROTEIN"/>
    <property type="match status" value="1"/>
</dbReference>
<evidence type="ECO:0000259" key="7">
    <source>
        <dbReference type="PROSITE" id="PS50151"/>
    </source>
</evidence>
<dbReference type="GO" id="GO:0003676">
    <property type="term" value="F:nucleic acid binding"/>
    <property type="evidence" value="ECO:0007669"/>
    <property type="project" value="InterPro"/>
</dbReference>
<evidence type="ECO:0000256" key="4">
    <source>
        <dbReference type="ARBA" id="ARBA00023002"/>
    </source>
</evidence>
<dbReference type="InterPro" id="IPR001943">
    <property type="entry name" value="UVR_dom"/>
</dbReference>
<sequence length="1656" mass="180581">MGASPLAAAAARVEERRRRQGLELGELLEEAAPVEGSPAAQGGAQAEVIALEAGKHFQRDEGLERELAVAGVAELDAGVYAGVHGGGGGREVPSGGVLAKARTDLAAWRSGEKVGGVQAERCSPSSAARGPRRPRSSSRSSPASAARISGRGRVLQRIPARGRVLQRIPARGSAHPLLSPHSSSSPIRQPPIDQGSAMASQDGGADAWGGGEDGGSLFEGMVLFAPEPVAAEEPAPAPVPDPEPPAARPDADAASSQTPTAPLPLDEDLFSDLTLLTPQELSPLEQQLQPGEDRAFPTPAAALSSPTPAPSSTAPAPSAPGAALSRQPSSASLRKKKRAVRIGYGRSPQPAPPAPLPTAAIPDTADAAAPVATISASSITLTDASPQPVEQADVYGDGDELDSVKVLDPVDNPLLVKEEVKEEDDEKLDEGGDGVAEVGIQERLAILRSQISGKLESIQQRAAAVVAKRRQLAARRRKVAEDAGSAASRHKDLERELEEACEAEDFERAERISDSMAALEKEKDRLLMALRDAEVDYDSVDSELQDVLESRVAAEEEAAALLEQFAKDATDHADSESKQAQEMSLKEIEGWQTKMELLETRKLEMQVETQLVLAARSGLEGSIEHLVEDDKKEKDMLDKKGEILAEELASLLELVRLKEAEIAENNARIHEVQERISAVASGFHDSQSDIDLKLNSLQEAETKVLLETESLALKKNEIDKFITLTEQKDSELREIIDACSSEAKACQQAVEIRRKLASSILKSREDRIGLLKMEEEILQDIQTLRQQITDARTSLQEISSRRAGIQQEMASFKQKLSFIDKRGPELEAEKKVAAAARNFKEAGRIAAEAKALSSEKEELHAKLEKSATDLERVEKDIIAITDRIQECEGLIVLKEKESALTSYKRLRLDCAAAKAELTAATEMDDNEEVEILRKEAEAAESKAMELKTCYDLQMEDAEFMFQPVVPIAFITNSTGQHLHLQSARTANMAKGKVCVTGASGFIASWLVKRLLESGYHVLGTVRDPGNHKKVGHLWDLEGAKERLELVRADLLEEGSFDDAVMVCEGVFHTASPILTKSDSKEQMLNSAINGTLNVLRSCKKNPLLKKVVLTSSSSTVRIKADADLPPNVSLDESSWSSVEFCESLQIWYAVAKILAEKAAWEFAKEHKMDLVTVLPTFVIGPNLSPELGPTAADVLGLFQGATEKFTVYGRMGYVHIDDVASCHILAYETPGAEGRYICNSAVVNNNDLVAMLATRFPSFPIPKSFPNIYGEQTYDFNSSKARALGVEFKGVEEMFDDAVDSLRGHGYLPKSEISPRIWKKTPMASGVSNGSAKSLPQWLRENGFDEEAVARMSKRCKNLQNLDAGEASGVWDYLINGVKIERRKLRHVVAKCPKVLTLSVDGKLVPTVQCLATLQAKPGEVAQAIAKFPQILFHSVEEKLCPLLAFFQTLGVSEKQLAKLLMVNPRLISYSIEAKFSQTVDFFVSLGMDKEGMIGKILTKEPYIMGYSVDNRLRPTAEFLKSGVGLQESDLRRVILNFPDILSRDVKKTLQPNLDFLRSCGFSNYQVRALVAGYPHVLIKSIKHCLEPRMKFLVEEMGRDKGEVIDYPQFFRHGLKKSLEYRHKVLKQMNSSCSLSEMLDCNQKKFAMKFGLLAAA</sequence>
<dbReference type="Pfam" id="PF01370">
    <property type="entry name" value="Epimerase"/>
    <property type="match status" value="1"/>
</dbReference>
<keyword evidence="2" id="KW-0805">Transcription regulation</keyword>
<feature type="coiled-coil region" evidence="5">
    <location>
        <begin position="483"/>
        <end position="564"/>
    </location>
</feature>
<dbReference type="Pfam" id="PF02536">
    <property type="entry name" value="mTERF"/>
    <property type="match status" value="1"/>
</dbReference>
<dbReference type="Gene3D" id="1.25.70.10">
    <property type="entry name" value="Transcription termination factor 3, mitochondrial"/>
    <property type="match status" value="1"/>
</dbReference>
<evidence type="ECO:0000256" key="2">
    <source>
        <dbReference type="ARBA" id="ARBA00022472"/>
    </source>
</evidence>
<dbReference type="FunFam" id="1.25.70.10:FF:000012">
    <property type="entry name" value="transcription termination factor MTERF6, chloroplastic/mitochondrial"/>
    <property type="match status" value="1"/>
</dbReference>
<dbReference type="InterPro" id="IPR038538">
    <property type="entry name" value="MTERF_sf"/>
</dbReference>
<dbReference type="InterPro" id="IPR036291">
    <property type="entry name" value="NAD(P)-bd_dom_sf"/>
</dbReference>
<dbReference type="OrthoDB" id="2735536at2759"/>
<evidence type="ECO:0000256" key="1">
    <source>
        <dbReference type="ARBA" id="ARBA00007692"/>
    </source>
</evidence>